<dbReference type="InterPro" id="IPR036965">
    <property type="entry name" value="Terpene_synth_N_sf"/>
</dbReference>
<dbReference type="STRING" id="3476.A0A2P5E530"/>
<accession>A0A2P5E530</accession>
<dbReference type="PANTHER" id="PTHR31739">
    <property type="entry name" value="ENT-COPALYL DIPHOSPHATE SYNTHASE, CHLOROPLASTIC"/>
    <property type="match status" value="1"/>
</dbReference>
<organism evidence="6 7">
    <name type="scientific">Parasponia andersonii</name>
    <name type="common">Sponia andersonii</name>
    <dbReference type="NCBI Taxonomy" id="3476"/>
    <lineage>
        <taxon>Eukaryota</taxon>
        <taxon>Viridiplantae</taxon>
        <taxon>Streptophyta</taxon>
        <taxon>Embryophyta</taxon>
        <taxon>Tracheophyta</taxon>
        <taxon>Spermatophyta</taxon>
        <taxon>Magnoliopsida</taxon>
        <taxon>eudicotyledons</taxon>
        <taxon>Gunneridae</taxon>
        <taxon>Pentapetalae</taxon>
        <taxon>rosids</taxon>
        <taxon>fabids</taxon>
        <taxon>Rosales</taxon>
        <taxon>Cannabaceae</taxon>
        <taxon>Parasponia</taxon>
    </lineage>
</organism>
<dbReference type="Proteomes" id="UP000237105">
    <property type="component" value="Unassembled WGS sequence"/>
</dbReference>
<gene>
    <name evidence="6" type="ORF">PanWU01x14_001560</name>
</gene>
<proteinExistence type="predicted"/>
<feature type="domain" description="Terpene synthase N-terminal" evidence="4">
    <location>
        <begin position="235"/>
        <end position="425"/>
    </location>
</feature>
<feature type="domain" description="Terpene synthase metal-binding" evidence="5">
    <location>
        <begin position="507"/>
        <end position="612"/>
    </location>
</feature>
<dbReference type="EMBL" id="JXTB01000001">
    <property type="protein sequence ID" value="PON80600.1"/>
    <property type="molecule type" value="Genomic_DNA"/>
</dbReference>
<dbReference type="Gene3D" id="1.50.10.160">
    <property type="match status" value="1"/>
</dbReference>
<keyword evidence="3" id="KW-0460">Magnesium</keyword>
<keyword evidence="7" id="KW-1185">Reference proteome</keyword>
<dbReference type="AlphaFoldDB" id="A0A2P5E530"/>
<dbReference type="InterPro" id="IPR050148">
    <property type="entry name" value="Terpene_synthase-like"/>
</dbReference>
<reference evidence="7" key="1">
    <citation type="submission" date="2016-06" db="EMBL/GenBank/DDBJ databases">
        <title>Parallel loss of symbiosis genes in relatives of nitrogen-fixing non-legume Parasponia.</title>
        <authorList>
            <person name="Van Velzen R."/>
            <person name="Holmer R."/>
            <person name="Bu F."/>
            <person name="Rutten L."/>
            <person name="Van Zeijl A."/>
            <person name="Liu W."/>
            <person name="Santuari L."/>
            <person name="Cao Q."/>
            <person name="Sharma T."/>
            <person name="Shen D."/>
            <person name="Roswanjaya Y."/>
            <person name="Wardhani T."/>
            <person name="Kalhor M.S."/>
            <person name="Jansen J."/>
            <person name="Van den Hoogen J."/>
            <person name="Gungor B."/>
            <person name="Hartog M."/>
            <person name="Hontelez J."/>
            <person name="Verver J."/>
            <person name="Yang W.-C."/>
            <person name="Schijlen E."/>
            <person name="Repin R."/>
            <person name="Schilthuizen M."/>
            <person name="Schranz E."/>
            <person name="Heidstra R."/>
            <person name="Miyata K."/>
            <person name="Fedorova E."/>
            <person name="Kohlen W."/>
            <person name="Bisseling T."/>
            <person name="Smit S."/>
            <person name="Geurts R."/>
        </authorList>
    </citation>
    <scope>NUCLEOTIDE SEQUENCE [LARGE SCALE GENOMIC DNA]</scope>
    <source>
        <strain evidence="7">cv. WU1-14</strain>
    </source>
</reference>
<dbReference type="Pfam" id="PF01397">
    <property type="entry name" value="Terpene_synth"/>
    <property type="match status" value="1"/>
</dbReference>
<dbReference type="InterPro" id="IPR008949">
    <property type="entry name" value="Isoprenoid_synthase_dom_sf"/>
</dbReference>
<sequence length="821" mass="93236">MDNLELESSVKNLVAKAKREVLSGLILNKQNEINPLRVLPPSAYDTAWLAMIPNPQHPDRPLFKGCLDWLLHNQKRAGFWGGTSTAPHDDQYHDHHDRDRRHYDYLINPTIDCLSSTLACIIALRTWNVGDTAIDKGLAFIHASAKKLLIEQNGSFPPWFAIVFPGMVELAKSKGLEIDFSSDSTLVEQVFLQRQQIFQSYALCGDQHEYHPSLETYIEALPKKNNNNSENEVSFHQSEDGSVFQSPAATAYAFMMTGNEIFLAYLEEVVKIYEHGVPSFCALDEDLVKISVIDWIDRLGLAEHFTEEIKTILGQVFRGYTSTSEEPENKGLEPLQIHRDALAFRLLRLCGHRVSTLQQMDQKDHEAFLCDMYNLHRATDVTFSGKSQLEAARALSKKILQNETMVGTSENNSVFAMPNLQGQIKDDIYHPWLARLDHLEHRKFIERNIQTRISPLEGPKLATYYRLSSCLRNSTLQQLAIQNFMLRQSKFRNELKNLQRWSKRFGLTSIGFAREKTAYCYFAVAATIPLLPLSDVRLTLVKSACLVTVADDFFDAGGSLEELKRLTTAVQRWEPKDLSGHSKTIFNALENLIDEISHNFSDKNRNDKKTCLQDLREKEEGKPNLVLLYMKENPEMGIEDSISVIQKILEEKKKEFLELVLVRDKSDNMPEACKELHLSCLKAFQMFYGSSNAFDSTTELLADINKAIYEPLLADTDQGPIPINSLGPVGLNNRSSKSNSCDKNIGYKNLEKHRVGSSSVQPCMTRTSQTVAKDFQRKLVHWSRQRSNFTALSTSIKLRSKLNAKVISLKPNACTNYPCLM</sequence>
<dbReference type="Gene3D" id="1.10.600.10">
    <property type="entry name" value="Farnesyl Diphosphate Synthase"/>
    <property type="match status" value="2"/>
</dbReference>
<dbReference type="SUPFAM" id="SSF48576">
    <property type="entry name" value="Terpenoid synthases"/>
    <property type="match status" value="1"/>
</dbReference>
<dbReference type="GO" id="GO:0010333">
    <property type="term" value="F:terpene synthase activity"/>
    <property type="evidence" value="ECO:0007669"/>
    <property type="project" value="InterPro"/>
</dbReference>
<dbReference type="GO" id="GO:0016102">
    <property type="term" value="P:diterpenoid biosynthetic process"/>
    <property type="evidence" value="ECO:0007669"/>
    <property type="project" value="TreeGrafter"/>
</dbReference>
<keyword evidence="2" id="KW-0479">Metal-binding</keyword>
<dbReference type="GO" id="GO:0000287">
    <property type="term" value="F:magnesium ion binding"/>
    <property type="evidence" value="ECO:0007669"/>
    <property type="project" value="InterPro"/>
</dbReference>
<evidence type="ECO:0000259" key="4">
    <source>
        <dbReference type="Pfam" id="PF01397"/>
    </source>
</evidence>
<dbReference type="SFLD" id="SFLDG01014">
    <property type="entry name" value="Terpene_Cyclase_Like_1_N-term"/>
    <property type="match status" value="1"/>
</dbReference>
<dbReference type="Pfam" id="PF03936">
    <property type="entry name" value="Terpene_synth_C"/>
    <property type="match status" value="1"/>
</dbReference>
<dbReference type="InterPro" id="IPR001906">
    <property type="entry name" value="Terpene_synth_N"/>
</dbReference>
<dbReference type="Gene3D" id="1.50.10.130">
    <property type="entry name" value="Terpene synthase, N-terminal domain"/>
    <property type="match status" value="1"/>
</dbReference>
<dbReference type="SUPFAM" id="SSF48239">
    <property type="entry name" value="Terpenoid cyclases/Protein prenyltransferases"/>
    <property type="match status" value="2"/>
</dbReference>
<evidence type="ECO:0000256" key="2">
    <source>
        <dbReference type="ARBA" id="ARBA00022723"/>
    </source>
</evidence>
<evidence type="ECO:0000313" key="7">
    <source>
        <dbReference type="Proteomes" id="UP000237105"/>
    </source>
</evidence>
<comment type="cofactor">
    <cofactor evidence="1">
        <name>Mg(2+)</name>
        <dbReference type="ChEBI" id="CHEBI:18420"/>
    </cofactor>
</comment>
<name>A0A2P5E530_PARAD</name>
<evidence type="ECO:0000313" key="6">
    <source>
        <dbReference type="EMBL" id="PON80600.1"/>
    </source>
</evidence>
<comment type="caution">
    <text evidence="6">The sequence shown here is derived from an EMBL/GenBank/DDBJ whole genome shotgun (WGS) entry which is preliminary data.</text>
</comment>
<dbReference type="InterPro" id="IPR008930">
    <property type="entry name" value="Terpenoid_cyclase/PrenylTrfase"/>
</dbReference>
<evidence type="ECO:0000259" key="5">
    <source>
        <dbReference type="Pfam" id="PF03936"/>
    </source>
</evidence>
<dbReference type="OrthoDB" id="2343925at2759"/>
<dbReference type="PANTHER" id="PTHR31739:SF25">
    <property type="entry name" value="(E,E)-GERANYLLINALOOL SYNTHASE"/>
    <property type="match status" value="1"/>
</dbReference>
<dbReference type="InterPro" id="IPR005630">
    <property type="entry name" value="Terpene_synthase_metal-bd"/>
</dbReference>
<evidence type="ECO:0000256" key="1">
    <source>
        <dbReference type="ARBA" id="ARBA00001946"/>
    </source>
</evidence>
<protein>
    <submittedName>
        <fullName evidence="6">S-linalool synthase</fullName>
    </submittedName>
</protein>
<evidence type="ECO:0000256" key="3">
    <source>
        <dbReference type="ARBA" id="ARBA00022842"/>
    </source>
</evidence>